<evidence type="ECO:0000256" key="3">
    <source>
        <dbReference type="ARBA" id="ARBA00022448"/>
    </source>
</evidence>
<organism evidence="12 13">
    <name type="scientific">Bartonella raoultii</name>
    <dbReference type="NCBI Taxonomy" id="1457020"/>
    <lineage>
        <taxon>Bacteria</taxon>
        <taxon>Pseudomonadati</taxon>
        <taxon>Pseudomonadota</taxon>
        <taxon>Alphaproteobacteria</taxon>
        <taxon>Hyphomicrobiales</taxon>
        <taxon>Bartonellaceae</taxon>
        <taxon>Bartonella</taxon>
    </lineage>
</organism>
<dbReference type="EMBL" id="JAIFRO010000005">
    <property type="protein sequence ID" value="MBX4336078.1"/>
    <property type="molecule type" value="Genomic_DNA"/>
</dbReference>
<evidence type="ECO:0000313" key="12">
    <source>
        <dbReference type="EMBL" id="MBX4336078.1"/>
    </source>
</evidence>
<evidence type="ECO:0000256" key="2">
    <source>
        <dbReference type="ARBA" id="ARBA00006555"/>
    </source>
</evidence>
<dbReference type="Pfam" id="PF13103">
    <property type="entry name" value="TonB_2"/>
    <property type="match status" value="1"/>
</dbReference>
<comment type="caution">
    <text evidence="12">The sequence shown here is derived from an EMBL/GenBank/DDBJ whole genome shotgun (WGS) entry which is preliminary data.</text>
</comment>
<keyword evidence="3" id="KW-0813">Transport</keyword>
<evidence type="ECO:0000256" key="4">
    <source>
        <dbReference type="ARBA" id="ARBA00022475"/>
    </source>
</evidence>
<dbReference type="PANTHER" id="PTHR33446:SF2">
    <property type="entry name" value="PROTEIN TONB"/>
    <property type="match status" value="1"/>
</dbReference>
<evidence type="ECO:0000256" key="10">
    <source>
        <dbReference type="SAM" id="MobiDB-lite"/>
    </source>
</evidence>
<sequence length="262" mass="29209">MHFIKTRKLLTLWIGAFICAFSLHVALGVQFYFRNTGVNIGALSSTMMLTFVQEAVYSDIDIDSLDTDTDLLNVNTEPEVEPEILQPDSLEQESKTLEEANEIQSEDLQNIIKKDDFTDLKPLEESPSQKIEDKKPIPKPIPKTTVKQPLVKAMHSSTTSQGGKTALLEDALLMAWLAKVQMQLEKQKNYVVGQRTSRAKGTVKLEFRVHEQGSIFSSHVVVSSGNLELDRLALSALQRVGSFPPPPSSKVNKIIRVSLIFS</sequence>
<evidence type="ECO:0000256" key="6">
    <source>
        <dbReference type="ARBA" id="ARBA00022692"/>
    </source>
</evidence>
<dbReference type="PROSITE" id="PS52015">
    <property type="entry name" value="TONB_CTD"/>
    <property type="match status" value="1"/>
</dbReference>
<evidence type="ECO:0000256" key="7">
    <source>
        <dbReference type="ARBA" id="ARBA00022927"/>
    </source>
</evidence>
<dbReference type="PANTHER" id="PTHR33446">
    <property type="entry name" value="PROTEIN TONB-RELATED"/>
    <property type="match status" value="1"/>
</dbReference>
<keyword evidence="5" id="KW-0997">Cell inner membrane</keyword>
<dbReference type="Gene3D" id="3.30.1150.10">
    <property type="match status" value="1"/>
</dbReference>
<dbReference type="RefSeq" id="WP_220717513.1">
    <property type="nucleotide sequence ID" value="NZ_JAIFRO010000005.1"/>
</dbReference>
<feature type="domain" description="TonB C-terminal" evidence="11">
    <location>
        <begin position="175"/>
        <end position="262"/>
    </location>
</feature>
<evidence type="ECO:0000256" key="8">
    <source>
        <dbReference type="ARBA" id="ARBA00022989"/>
    </source>
</evidence>
<feature type="region of interest" description="Disordered" evidence="10">
    <location>
        <begin position="123"/>
        <end position="143"/>
    </location>
</feature>
<evidence type="ECO:0000256" key="5">
    <source>
        <dbReference type="ARBA" id="ARBA00022519"/>
    </source>
</evidence>
<protein>
    <submittedName>
        <fullName evidence="12">TonB family protein</fullName>
    </submittedName>
</protein>
<dbReference type="SUPFAM" id="SSF74653">
    <property type="entry name" value="TolA/TonB C-terminal domain"/>
    <property type="match status" value="1"/>
</dbReference>
<dbReference type="InterPro" id="IPR037682">
    <property type="entry name" value="TonB_C"/>
</dbReference>
<name>A0ABS7I5E3_9HYPH</name>
<dbReference type="NCBIfam" id="TIGR01352">
    <property type="entry name" value="tonB_Cterm"/>
    <property type="match status" value="1"/>
</dbReference>
<proteinExistence type="inferred from homology"/>
<evidence type="ECO:0000256" key="1">
    <source>
        <dbReference type="ARBA" id="ARBA00004383"/>
    </source>
</evidence>
<dbReference type="Proteomes" id="UP000746918">
    <property type="component" value="Unassembled WGS sequence"/>
</dbReference>
<keyword evidence="7" id="KW-0653">Protein transport</keyword>
<comment type="similarity">
    <text evidence="2">Belongs to the TonB family.</text>
</comment>
<gene>
    <name evidence="12" type="ORF">K3248_05675</name>
</gene>
<keyword evidence="8" id="KW-1133">Transmembrane helix</keyword>
<reference evidence="12 13" key="1">
    <citation type="submission" date="2021-08" db="EMBL/GenBank/DDBJ databases">
        <title>Bartonella raoulti 094 sp. nov.</title>
        <authorList>
            <person name="Zgheib R."/>
            <person name="Hammoud A."/>
        </authorList>
    </citation>
    <scope>NUCLEOTIDE SEQUENCE [LARGE SCALE GENOMIC DNA]</scope>
    <source>
        <strain evidence="12 13">094</strain>
    </source>
</reference>
<keyword evidence="13" id="KW-1185">Reference proteome</keyword>
<accession>A0ABS7I5E3</accession>
<dbReference type="InterPro" id="IPR006260">
    <property type="entry name" value="TonB/TolA_C"/>
</dbReference>
<keyword evidence="9" id="KW-0472">Membrane</keyword>
<dbReference type="InterPro" id="IPR051045">
    <property type="entry name" value="TonB-dependent_transducer"/>
</dbReference>
<evidence type="ECO:0000313" key="13">
    <source>
        <dbReference type="Proteomes" id="UP000746918"/>
    </source>
</evidence>
<comment type="subcellular location">
    <subcellularLocation>
        <location evidence="1">Cell inner membrane</location>
        <topology evidence="1">Single-pass membrane protein</topology>
        <orientation evidence="1">Periplasmic side</orientation>
    </subcellularLocation>
</comment>
<keyword evidence="4" id="KW-1003">Cell membrane</keyword>
<keyword evidence="6" id="KW-0812">Transmembrane</keyword>
<evidence type="ECO:0000256" key="9">
    <source>
        <dbReference type="ARBA" id="ARBA00023136"/>
    </source>
</evidence>
<evidence type="ECO:0000259" key="11">
    <source>
        <dbReference type="PROSITE" id="PS52015"/>
    </source>
</evidence>